<feature type="region of interest" description="Disordered" evidence="2">
    <location>
        <begin position="107"/>
        <end position="141"/>
    </location>
</feature>
<dbReference type="SMART" id="SM00530">
    <property type="entry name" value="HTH_XRE"/>
    <property type="match status" value="1"/>
</dbReference>
<evidence type="ECO:0000256" key="1">
    <source>
        <dbReference type="SAM" id="Coils"/>
    </source>
</evidence>
<evidence type="ECO:0000259" key="3">
    <source>
        <dbReference type="PROSITE" id="PS50943"/>
    </source>
</evidence>
<dbReference type="PROSITE" id="PS50943">
    <property type="entry name" value="HTH_CROC1"/>
    <property type="match status" value="1"/>
</dbReference>
<gene>
    <name evidence="4" type="ORF">C3B54_111197</name>
</gene>
<dbReference type="GO" id="GO:0006352">
    <property type="term" value="P:DNA-templated transcription initiation"/>
    <property type="evidence" value="ECO:0007669"/>
    <property type="project" value="InterPro"/>
</dbReference>
<reference evidence="4 5" key="1">
    <citation type="submission" date="2018-02" db="EMBL/GenBank/DDBJ databases">
        <title>Complete genome of the streamlined marine actinobacterium Pontimonas salivibrio CL-TW6 adapted to coastal planktonic lifestype.</title>
        <authorList>
            <person name="Cho B.C."/>
            <person name="Hardies S.C."/>
            <person name="Jang G.I."/>
            <person name="Hwang C.Y."/>
        </authorList>
    </citation>
    <scope>NUCLEOTIDE SEQUENCE [LARGE SCALE GENOMIC DNA]</scope>
    <source>
        <strain evidence="4 5">CL-TW6</strain>
    </source>
</reference>
<dbReference type="PROSITE" id="PS00716">
    <property type="entry name" value="SIGMA70_2"/>
    <property type="match status" value="1"/>
</dbReference>
<feature type="coiled-coil region" evidence="1">
    <location>
        <begin position="1"/>
        <end position="39"/>
    </location>
</feature>
<dbReference type="EMBL" id="CP026923">
    <property type="protein sequence ID" value="AVG24150.1"/>
    <property type="molecule type" value="Genomic_DNA"/>
</dbReference>
<dbReference type="InterPro" id="IPR010982">
    <property type="entry name" value="Lambda_DNA-bd_dom_sf"/>
</dbReference>
<organism evidence="4 5">
    <name type="scientific">Pontimonas salivibrio</name>
    <dbReference type="NCBI Taxonomy" id="1159327"/>
    <lineage>
        <taxon>Bacteria</taxon>
        <taxon>Bacillati</taxon>
        <taxon>Actinomycetota</taxon>
        <taxon>Actinomycetes</taxon>
        <taxon>Micrococcales</taxon>
        <taxon>Microbacteriaceae</taxon>
        <taxon>Pontimonas</taxon>
    </lineage>
</organism>
<keyword evidence="1" id="KW-0175">Coiled coil</keyword>
<evidence type="ECO:0000313" key="4">
    <source>
        <dbReference type="EMBL" id="AVG24150.1"/>
    </source>
</evidence>
<dbReference type="OrthoDB" id="5738376at2"/>
<dbReference type="GO" id="GO:0003700">
    <property type="term" value="F:DNA-binding transcription factor activity"/>
    <property type="evidence" value="ECO:0007669"/>
    <property type="project" value="InterPro"/>
</dbReference>
<dbReference type="InterPro" id="IPR000943">
    <property type="entry name" value="RNA_pol_sigma70"/>
</dbReference>
<evidence type="ECO:0000313" key="5">
    <source>
        <dbReference type="Proteomes" id="UP000243077"/>
    </source>
</evidence>
<dbReference type="GO" id="GO:0003677">
    <property type="term" value="F:DNA binding"/>
    <property type="evidence" value="ECO:0007669"/>
    <property type="project" value="InterPro"/>
</dbReference>
<dbReference type="CDD" id="cd00093">
    <property type="entry name" value="HTH_XRE"/>
    <property type="match status" value="1"/>
</dbReference>
<feature type="domain" description="HTH cro/C1-type" evidence="3">
    <location>
        <begin position="38"/>
        <end position="94"/>
    </location>
</feature>
<dbReference type="InterPro" id="IPR001387">
    <property type="entry name" value="Cro/C1-type_HTH"/>
</dbReference>
<dbReference type="AlphaFoldDB" id="A0A2L2BR55"/>
<protein>
    <submittedName>
        <fullName evidence="4">Antitoxin, HigA</fullName>
    </submittedName>
</protein>
<proteinExistence type="predicted"/>
<dbReference type="RefSeq" id="WP_104913669.1">
    <property type="nucleotide sequence ID" value="NZ_CP026923.1"/>
</dbReference>
<dbReference type="Proteomes" id="UP000243077">
    <property type="component" value="Chromosome"/>
</dbReference>
<dbReference type="Gene3D" id="1.10.260.40">
    <property type="entry name" value="lambda repressor-like DNA-binding domains"/>
    <property type="match status" value="1"/>
</dbReference>
<keyword evidence="5" id="KW-1185">Reference proteome</keyword>
<accession>A0A2L2BR55</accession>
<sequence>MSDAESELAQLSDRLRLSSESIRRERESLEKERTAYQLRALRRARGLTQVELAGRLGVSQNRVSRLERGEIQRVRIDTLARYVESLGGSLQIEMRVGDAHYPLVVAHEESVTEPSGADPSNADESSEPAAPLWQEATTRGR</sequence>
<dbReference type="SUPFAM" id="SSF47413">
    <property type="entry name" value="lambda repressor-like DNA-binding domains"/>
    <property type="match status" value="1"/>
</dbReference>
<dbReference type="KEGG" id="psai:C3B54_111197"/>
<name>A0A2L2BR55_9MICO</name>
<dbReference type="Pfam" id="PF01381">
    <property type="entry name" value="HTH_3"/>
    <property type="match status" value="1"/>
</dbReference>
<evidence type="ECO:0000256" key="2">
    <source>
        <dbReference type="SAM" id="MobiDB-lite"/>
    </source>
</evidence>